<dbReference type="Gene3D" id="3.30.450.20">
    <property type="entry name" value="PAS domain"/>
    <property type="match status" value="1"/>
</dbReference>
<dbReference type="PROSITE" id="PS50112">
    <property type="entry name" value="PAS"/>
    <property type="match status" value="1"/>
</dbReference>
<protein>
    <recommendedName>
        <fullName evidence="2">diguanylate cyclase</fullName>
        <ecNumber evidence="2">2.7.7.65</ecNumber>
    </recommendedName>
</protein>
<dbReference type="SUPFAM" id="SSF55785">
    <property type="entry name" value="PYP-like sensor domain (PAS domain)"/>
    <property type="match status" value="1"/>
</dbReference>
<dbReference type="CDD" id="cd06225">
    <property type="entry name" value="HAMP"/>
    <property type="match status" value="1"/>
</dbReference>
<dbReference type="GO" id="GO:0052621">
    <property type="term" value="F:diguanylate cyclase activity"/>
    <property type="evidence" value="ECO:0007669"/>
    <property type="project" value="UniProtKB-EC"/>
</dbReference>
<feature type="transmembrane region" description="Helical" evidence="4">
    <location>
        <begin position="226"/>
        <end position="246"/>
    </location>
</feature>
<gene>
    <name evidence="9" type="ORF">GCM10007966_11850</name>
</gene>
<dbReference type="EMBL" id="BMOB01000004">
    <property type="protein sequence ID" value="GGI84923.1"/>
    <property type="molecule type" value="Genomic_DNA"/>
</dbReference>
<dbReference type="GO" id="GO:0043709">
    <property type="term" value="P:cell adhesion involved in single-species biofilm formation"/>
    <property type="evidence" value="ECO:0007669"/>
    <property type="project" value="TreeGrafter"/>
</dbReference>
<dbReference type="InterPro" id="IPR029787">
    <property type="entry name" value="Nucleotide_cyclase"/>
</dbReference>
<dbReference type="Pfam" id="PF00672">
    <property type="entry name" value="HAMP"/>
    <property type="match status" value="1"/>
</dbReference>
<dbReference type="PROSITE" id="PS50885">
    <property type="entry name" value="HAMP"/>
    <property type="match status" value="1"/>
</dbReference>
<dbReference type="AlphaFoldDB" id="A0A917JSN5"/>
<dbReference type="PANTHER" id="PTHR45138">
    <property type="entry name" value="REGULATORY COMPONENTS OF SENSORY TRANSDUCTION SYSTEM"/>
    <property type="match status" value="1"/>
</dbReference>
<dbReference type="InterPro" id="IPR029016">
    <property type="entry name" value="GAF-like_dom_sf"/>
</dbReference>
<dbReference type="Gene3D" id="6.10.340.10">
    <property type="match status" value="1"/>
</dbReference>
<evidence type="ECO:0000259" key="6">
    <source>
        <dbReference type="PROSITE" id="PS50113"/>
    </source>
</evidence>
<dbReference type="SUPFAM" id="SSF158472">
    <property type="entry name" value="HAMP domain-like"/>
    <property type="match status" value="1"/>
</dbReference>
<sequence>MRLMKTHSLNSLYRFFVVLAFLILLILNILIFYASYNQRQIIASERNRYQSLKTILELVENSENLTKIARLYTITGKEKYKDYFYNLLAIRDGKKSPPPNYSPFYWDYVLGGKTPHFATAPSLRAKHQIEQLGFTNYELTLLKTAKAKTNALTRMEKEAIDLMDRHKGLVNNGAPNSFVYKARALLHSPLYLETKSEYLEPLEQFQLAVDLRTAENLNQLQKRQQYVFYTIQLILLIALMLCLIVYRYTKHNVAKPIAKLRKQAEMVSLGNYSIRNKIESQNELGILGDTMNEMCTHIEDDIEEREHLTELLSKSEERFRNALEYAPIGMAIRTLDGTFVQSNQSLSDILGYNAKEIRTLTNANFIHPDELEDVEHMEQQLISGKVAAKQLEVRLIHKSGKTVWCLVSESLIYDNESQPKSLVTQILDISRRKHDEQEKAQMHKQMSDALVVLKQRDKENAYLNKMNEMLLACHNPTEAYEIIFITAKNLFSGLSGGLAIYNPKKGEMETLYQWGKQQNLKPWFLQKECWALRNGNIYHIKYPEHSVLCTHFTTHPSGGYIDFPLLVNENIVGLLSISCTKGEFLDNKKSLVITFSENIKLALANIHLREALRHQAIRDGLTGLYNRRYLDETLPRELEQMKRRGHALTLAIIDIDDFKQCNDQYGHDAGDEVLKYIGKELQRSVRAGDISCRLGGDEFVVLFINTTAQEAKQRIEEMIRRIRSTQIRFQNETLPRVHLSAGLATAPEHATAASELKRAADDALYVAKNSGKNRIQVYSPQSEP</sequence>
<dbReference type="Gene3D" id="3.30.450.40">
    <property type="match status" value="1"/>
</dbReference>
<evidence type="ECO:0000313" key="9">
    <source>
        <dbReference type="EMBL" id="GGI84923.1"/>
    </source>
</evidence>
<comment type="cofactor">
    <cofactor evidence="1">
        <name>Mg(2+)</name>
        <dbReference type="ChEBI" id="CHEBI:18420"/>
    </cofactor>
</comment>
<feature type="domain" description="PAC" evidence="6">
    <location>
        <begin position="389"/>
        <end position="441"/>
    </location>
</feature>
<dbReference type="GO" id="GO:0005886">
    <property type="term" value="C:plasma membrane"/>
    <property type="evidence" value="ECO:0007669"/>
    <property type="project" value="TreeGrafter"/>
</dbReference>
<dbReference type="InterPro" id="IPR000160">
    <property type="entry name" value="GGDEF_dom"/>
</dbReference>
<dbReference type="InterPro" id="IPR003660">
    <property type="entry name" value="HAMP_dom"/>
</dbReference>
<dbReference type="SUPFAM" id="SSF55073">
    <property type="entry name" value="Nucleotide cyclase"/>
    <property type="match status" value="1"/>
</dbReference>
<keyword evidence="10" id="KW-1185">Reference proteome</keyword>
<name>A0A917JSN5_9GAMM</name>
<keyword evidence="4" id="KW-0812">Transmembrane</keyword>
<evidence type="ECO:0000256" key="3">
    <source>
        <dbReference type="ARBA" id="ARBA00034247"/>
    </source>
</evidence>
<dbReference type="Pfam" id="PF08447">
    <property type="entry name" value="PAS_3"/>
    <property type="match status" value="1"/>
</dbReference>
<dbReference type="PROSITE" id="PS50887">
    <property type="entry name" value="GGDEF"/>
    <property type="match status" value="1"/>
</dbReference>
<dbReference type="GO" id="GO:1902201">
    <property type="term" value="P:negative regulation of bacterial-type flagellum-dependent cell motility"/>
    <property type="evidence" value="ECO:0007669"/>
    <property type="project" value="TreeGrafter"/>
</dbReference>
<dbReference type="InterPro" id="IPR035965">
    <property type="entry name" value="PAS-like_dom_sf"/>
</dbReference>
<dbReference type="SMART" id="SM00304">
    <property type="entry name" value="HAMP"/>
    <property type="match status" value="1"/>
</dbReference>
<dbReference type="SMART" id="SM00267">
    <property type="entry name" value="GGDEF"/>
    <property type="match status" value="1"/>
</dbReference>
<dbReference type="InterPro" id="IPR000014">
    <property type="entry name" value="PAS"/>
</dbReference>
<dbReference type="EC" id="2.7.7.65" evidence="2"/>
<dbReference type="FunFam" id="3.30.70.270:FF:000001">
    <property type="entry name" value="Diguanylate cyclase domain protein"/>
    <property type="match status" value="1"/>
</dbReference>
<feature type="domain" description="HAMP" evidence="7">
    <location>
        <begin position="251"/>
        <end position="303"/>
    </location>
</feature>
<feature type="domain" description="GGDEF" evidence="8">
    <location>
        <begin position="646"/>
        <end position="780"/>
    </location>
</feature>
<reference evidence="9" key="2">
    <citation type="submission" date="2020-09" db="EMBL/GenBank/DDBJ databases">
        <authorList>
            <person name="Sun Q."/>
            <person name="Ohkuma M."/>
        </authorList>
    </citation>
    <scope>NUCLEOTIDE SEQUENCE</scope>
    <source>
        <strain evidence="9">JCM 13919</strain>
    </source>
</reference>
<dbReference type="InterPro" id="IPR000700">
    <property type="entry name" value="PAS-assoc_C"/>
</dbReference>
<dbReference type="InterPro" id="IPR050469">
    <property type="entry name" value="Diguanylate_Cyclase"/>
</dbReference>
<dbReference type="CDD" id="cd01949">
    <property type="entry name" value="GGDEF"/>
    <property type="match status" value="1"/>
</dbReference>
<comment type="caution">
    <text evidence="9">The sequence shown here is derived from an EMBL/GenBank/DDBJ whole genome shotgun (WGS) entry which is preliminary data.</text>
</comment>
<accession>A0A917JSN5</accession>
<dbReference type="CDD" id="cd00130">
    <property type="entry name" value="PAS"/>
    <property type="match status" value="1"/>
</dbReference>
<keyword evidence="4" id="KW-1133">Transmembrane helix</keyword>
<dbReference type="PROSITE" id="PS50113">
    <property type="entry name" value="PAC"/>
    <property type="match status" value="1"/>
</dbReference>
<organism evidence="9 10">
    <name type="scientific">Legionella impletisoli</name>
    <dbReference type="NCBI Taxonomy" id="343510"/>
    <lineage>
        <taxon>Bacteria</taxon>
        <taxon>Pseudomonadati</taxon>
        <taxon>Pseudomonadota</taxon>
        <taxon>Gammaproteobacteria</taxon>
        <taxon>Legionellales</taxon>
        <taxon>Legionellaceae</taxon>
        <taxon>Legionella</taxon>
    </lineage>
</organism>
<dbReference type="NCBIfam" id="TIGR00229">
    <property type="entry name" value="sensory_box"/>
    <property type="match status" value="1"/>
</dbReference>
<dbReference type="SUPFAM" id="SSF55781">
    <property type="entry name" value="GAF domain-like"/>
    <property type="match status" value="1"/>
</dbReference>
<dbReference type="Pfam" id="PF00990">
    <property type="entry name" value="GGDEF"/>
    <property type="match status" value="1"/>
</dbReference>
<reference evidence="9" key="1">
    <citation type="journal article" date="2014" name="Int. J. Syst. Evol. Microbiol.">
        <title>Complete genome sequence of Corynebacterium casei LMG S-19264T (=DSM 44701T), isolated from a smear-ripened cheese.</title>
        <authorList>
            <consortium name="US DOE Joint Genome Institute (JGI-PGF)"/>
            <person name="Walter F."/>
            <person name="Albersmeier A."/>
            <person name="Kalinowski J."/>
            <person name="Ruckert C."/>
        </authorList>
    </citation>
    <scope>NUCLEOTIDE SEQUENCE</scope>
    <source>
        <strain evidence="9">JCM 13919</strain>
    </source>
</reference>
<evidence type="ECO:0000259" key="8">
    <source>
        <dbReference type="PROSITE" id="PS50887"/>
    </source>
</evidence>
<evidence type="ECO:0000313" key="10">
    <source>
        <dbReference type="Proteomes" id="UP000630149"/>
    </source>
</evidence>
<evidence type="ECO:0000256" key="1">
    <source>
        <dbReference type="ARBA" id="ARBA00001946"/>
    </source>
</evidence>
<feature type="domain" description="PAS" evidence="5">
    <location>
        <begin position="315"/>
        <end position="385"/>
    </location>
</feature>
<dbReference type="Gene3D" id="3.30.70.270">
    <property type="match status" value="1"/>
</dbReference>
<dbReference type="SMART" id="SM00086">
    <property type="entry name" value="PAC"/>
    <property type="match status" value="1"/>
</dbReference>
<dbReference type="NCBIfam" id="TIGR00254">
    <property type="entry name" value="GGDEF"/>
    <property type="match status" value="1"/>
</dbReference>
<dbReference type="InterPro" id="IPR001610">
    <property type="entry name" value="PAC"/>
</dbReference>
<dbReference type="InterPro" id="IPR013655">
    <property type="entry name" value="PAS_fold_3"/>
</dbReference>
<dbReference type="RefSeq" id="WP_131776599.1">
    <property type="nucleotide sequence ID" value="NZ_BMOB01000004.1"/>
</dbReference>
<feature type="transmembrane region" description="Helical" evidence="4">
    <location>
        <begin position="12"/>
        <end position="36"/>
    </location>
</feature>
<dbReference type="PANTHER" id="PTHR45138:SF9">
    <property type="entry name" value="DIGUANYLATE CYCLASE DGCM-RELATED"/>
    <property type="match status" value="1"/>
</dbReference>
<keyword evidence="4" id="KW-0472">Membrane</keyword>
<dbReference type="OrthoDB" id="9812260at2"/>
<dbReference type="InterPro" id="IPR043128">
    <property type="entry name" value="Rev_trsase/Diguanyl_cyclase"/>
</dbReference>
<evidence type="ECO:0000256" key="2">
    <source>
        <dbReference type="ARBA" id="ARBA00012528"/>
    </source>
</evidence>
<dbReference type="SMART" id="SM00091">
    <property type="entry name" value="PAS"/>
    <property type="match status" value="1"/>
</dbReference>
<dbReference type="GO" id="GO:0007165">
    <property type="term" value="P:signal transduction"/>
    <property type="evidence" value="ECO:0007669"/>
    <property type="project" value="InterPro"/>
</dbReference>
<comment type="catalytic activity">
    <reaction evidence="3">
        <text>2 GTP = 3',3'-c-di-GMP + 2 diphosphate</text>
        <dbReference type="Rhea" id="RHEA:24898"/>
        <dbReference type="ChEBI" id="CHEBI:33019"/>
        <dbReference type="ChEBI" id="CHEBI:37565"/>
        <dbReference type="ChEBI" id="CHEBI:58805"/>
        <dbReference type="EC" id="2.7.7.65"/>
    </reaction>
</comment>
<evidence type="ECO:0000259" key="5">
    <source>
        <dbReference type="PROSITE" id="PS50112"/>
    </source>
</evidence>
<proteinExistence type="predicted"/>
<dbReference type="Proteomes" id="UP000630149">
    <property type="component" value="Unassembled WGS sequence"/>
</dbReference>
<evidence type="ECO:0000256" key="4">
    <source>
        <dbReference type="SAM" id="Phobius"/>
    </source>
</evidence>
<evidence type="ECO:0000259" key="7">
    <source>
        <dbReference type="PROSITE" id="PS50885"/>
    </source>
</evidence>